<dbReference type="AlphaFoldDB" id="A0AAW9KLN2"/>
<gene>
    <name evidence="1" type="ORF">RGC63_07735</name>
</gene>
<dbReference type="EMBL" id="JAXMRN010000048">
    <property type="protein sequence ID" value="MDZ7551564.1"/>
    <property type="molecule type" value="Genomic_DNA"/>
</dbReference>
<sequence length="56" mass="6778">MSSGSVCRLMEKYNDKIKEVLNDELTYYLNKTIKEWVYNINYELEKVEKNLKAKQE</sequence>
<evidence type="ECO:0000313" key="2">
    <source>
        <dbReference type="Proteomes" id="UP001294612"/>
    </source>
</evidence>
<dbReference type="RefSeq" id="WP_165509667.1">
    <property type="nucleotide sequence ID" value="NZ_JAXMRN010000048.1"/>
</dbReference>
<reference evidence="1" key="1">
    <citation type="submission" date="2023-10" db="EMBL/GenBank/DDBJ databases">
        <title>First insite into the whole-genome sequence variations in clarithromycin resistant Helicobacter pylori clinical isolates in Russia.</title>
        <authorList>
            <person name="Starkova D.A."/>
            <person name="Svarval A.V."/>
            <person name="Polev D.E."/>
            <person name="Saitova A.T."/>
            <person name="Gladyshev N.S."/>
            <person name="Egorova S.A."/>
        </authorList>
    </citation>
    <scope>NUCLEOTIDE SEQUENCE</scope>
    <source>
        <strain evidence="1">HP290</strain>
    </source>
</reference>
<proteinExistence type="predicted"/>
<accession>A0AAW9KLN2</accession>
<name>A0AAW9KLN2_HELPX</name>
<evidence type="ECO:0000313" key="1">
    <source>
        <dbReference type="EMBL" id="MDZ7551564.1"/>
    </source>
</evidence>
<dbReference type="Proteomes" id="UP001294612">
    <property type="component" value="Unassembled WGS sequence"/>
</dbReference>
<organism evidence="1 2">
    <name type="scientific">Helicobacter pylori</name>
    <name type="common">Campylobacter pylori</name>
    <dbReference type="NCBI Taxonomy" id="210"/>
    <lineage>
        <taxon>Bacteria</taxon>
        <taxon>Pseudomonadati</taxon>
        <taxon>Campylobacterota</taxon>
        <taxon>Epsilonproteobacteria</taxon>
        <taxon>Campylobacterales</taxon>
        <taxon>Helicobacteraceae</taxon>
        <taxon>Helicobacter</taxon>
    </lineage>
</organism>
<comment type="caution">
    <text evidence="1">The sequence shown here is derived from an EMBL/GenBank/DDBJ whole genome shotgun (WGS) entry which is preliminary data.</text>
</comment>
<protein>
    <submittedName>
        <fullName evidence="1">Uncharacterized protein</fullName>
    </submittedName>
</protein>